<keyword evidence="1" id="KW-0472">Membrane</keyword>
<dbReference type="STRING" id="1121326.CLMAG_31860"/>
<dbReference type="RefSeq" id="WP_066624113.1">
    <property type="nucleotide sequence ID" value="NZ_FQXL01000005.1"/>
</dbReference>
<accession>A0A161YX20</accession>
<dbReference type="InterPro" id="IPR010181">
    <property type="entry name" value="CGCAxxGCC_motif"/>
</dbReference>
<name>A0A161YX20_9CLOT</name>
<keyword evidence="3" id="KW-1185">Reference proteome</keyword>
<gene>
    <name evidence="2" type="ORF">CLMAG_31860</name>
</gene>
<protein>
    <submittedName>
        <fullName evidence="2">Putative redox-active protein</fullName>
    </submittedName>
</protein>
<evidence type="ECO:0000313" key="2">
    <source>
        <dbReference type="EMBL" id="KZL91427.1"/>
    </source>
</evidence>
<feature type="transmembrane region" description="Helical" evidence="1">
    <location>
        <begin position="38"/>
        <end position="61"/>
    </location>
</feature>
<dbReference type="OrthoDB" id="1624765at2"/>
<dbReference type="NCBIfam" id="TIGR01909">
    <property type="entry name" value="C_GCAxxG_C_C"/>
    <property type="match status" value="1"/>
</dbReference>
<organism evidence="2 3">
    <name type="scientific">Clostridium magnum DSM 2767</name>
    <dbReference type="NCBI Taxonomy" id="1121326"/>
    <lineage>
        <taxon>Bacteria</taxon>
        <taxon>Bacillati</taxon>
        <taxon>Bacillota</taxon>
        <taxon>Clostridia</taxon>
        <taxon>Eubacteriales</taxon>
        <taxon>Clostridiaceae</taxon>
        <taxon>Clostridium</taxon>
    </lineage>
</organism>
<evidence type="ECO:0000256" key="1">
    <source>
        <dbReference type="SAM" id="Phobius"/>
    </source>
</evidence>
<keyword evidence="1" id="KW-1133">Transmembrane helix</keyword>
<dbReference type="Pfam" id="PF09719">
    <property type="entry name" value="C_GCAxxG_C_C"/>
    <property type="match status" value="1"/>
</dbReference>
<dbReference type="AlphaFoldDB" id="A0A161YX20"/>
<dbReference type="Proteomes" id="UP000076603">
    <property type="component" value="Unassembled WGS sequence"/>
</dbReference>
<keyword evidence="1" id="KW-0812">Transmembrane</keyword>
<reference evidence="2 3" key="1">
    <citation type="submission" date="2016-04" db="EMBL/GenBank/DDBJ databases">
        <title>Genome sequence of Clostridium magnum DSM 2767.</title>
        <authorList>
            <person name="Poehlein A."/>
            <person name="Uhlig R."/>
            <person name="Fischer R."/>
            <person name="Bahl H."/>
            <person name="Daniel R."/>
        </authorList>
    </citation>
    <scope>NUCLEOTIDE SEQUENCE [LARGE SCALE GENOMIC DNA]</scope>
    <source>
        <strain evidence="2 3">DSM 2767</strain>
    </source>
</reference>
<proteinExistence type="predicted"/>
<sequence length="119" mass="12923">MSKVLEIYKEGYNCAESIVKTINEEKKLNIPVSVASPFGAGMTVGSTCGAISGALVVLGAVKGRETSKEQNNSKSLAKEVMSKIAEKYGTFECKELKKQGVSCNEIIEYAYKVVEEYVK</sequence>
<comment type="caution">
    <text evidence="2">The sequence shown here is derived from an EMBL/GenBank/DDBJ whole genome shotgun (WGS) entry which is preliminary data.</text>
</comment>
<evidence type="ECO:0000313" key="3">
    <source>
        <dbReference type="Proteomes" id="UP000076603"/>
    </source>
</evidence>
<dbReference type="PATRIC" id="fig|1121326.3.peg.3216"/>
<dbReference type="EMBL" id="LWAE01000003">
    <property type="protein sequence ID" value="KZL91427.1"/>
    <property type="molecule type" value="Genomic_DNA"/>
</dbReference>